<feature type="repeat" description="PPR" evidence="3">
    <location>
        <begin position="36"/>
        <end position="70"/>
    </location>
</feature>
<organism evidence="4 5">
    <name type="scientific">Cuscuta europaea</name>
    <name type="common">European dodder</name>
    <dbReference type="NCBI Taxonomy" id="41803"/>
    <lineage>
        <taxon>Eukaryota</taxon>
        <taxon>Viridiplantae</taxon>
        <taxon>Streptophyta</taxon>
        <taxon>Embryophyta</taxon>
        <taxon>Tracheophyta</taxon>
        <taxon>Spermatophyta</taxon>
        <taxon>Magnoliopsida</taxon>
        <taxon>eudicotyledons</taxon>
        <taxon>Gunneridae</taxon>
        <taxon>Pentapetalae</taxon>
        <taxon>asterids</taxon>
        <taxon>lamiids</taxon>
        <taxon>Solanales</taxon>
        <taxon>Convolvulaceae</taxon>
        <taxon>Cuscuteae</taxon>
        <taxon>Cuscuta</taxon>
        <taxon>Cuscuta subgen. Cuscuta</taxon>
    </lineage>
</organism>
<evidence type="ECO:0000256" key="3">
    <source>
        <dbReference type="PROSITE-ProRule" id="PRU00708"/>
    </source>
</evidence>
<dbReference type="PROSITE" id="PS51375">
    <property type="entry name" value="PPR"/>
    <property type="match status" value="1"/>
</dbReference>
<gene>
    <name evidence="4" type="ORF">CEURO_LOCUS1790</name>
</gene>
<sequence>MAVFPVLSSKAVDEHHLDITLVALNCFWRRLKLTNQVILYNVTLKVLQKNKYLSRAEKLFDEMLERGVKPDNVTFSIIISCAWFCSLPVKVVEWFEKMPAFGYQPDDITYTMMINSYGRSDKATNTAITYEGEIRQCFWQISMRVT</sequence>
<accession>A0A9P0YJP3</accession>
<dbReference type="PANTHER" id="PTHR47447:SF12">
    <property type="entry name" value="PENTATRICOPEPTIDE REPEAT-CONTAINING PROTEIN ATP4 HOMOLOG, CHLOROPLASTIC"/>
    <property type="match status" value="1"/>
</dbReference>
<dbReference type="Pfam" id="PF13041">
    <property type="entry name" value="PPR_2"/>
    <property type="match status" value="1"/>
</dbReference>
<dbReference type="GO" id="GO:0042134">
    <property type="term" value="F:rRNA primary transcript binding"/>
    <property type="evidence" value="ECO:0007669"/>
    <property type="project" value="TreeGrafter"/>
</dbReference>
<dbReference type="Proteomes" id="UP001152484">
    <property type="component" value="Unassembled WGS sequence"/>
</dbReference>
<dbReference type="GO" id="GO:0003729">
    <property type="term" value="F:mRNA binding"/>
    <property type="evidence" value="ECO:0007669"/>
    <property type="project" value="TreeGrafter"/>
</dbReference>
<evidence type="ECO:0008006" key="6">
    <source>
        <dbReference type="Google" id="ProtNLM"/>
    </source>
</evidence>
<evidence type="ECO:0000256" key="1">
    <source>
        <dbReference type="ARBA" id="ARBA00007626"/>
    </source>
</evidence>
<keyword evidence="2" id="KW-0677">Repeat</keyword>
<keyword evidence="5" id="KW-1185">Reference proteome</keyword>
<comment type="similarity">
    <text evidence="1">Belongs to the PPR family. P subfamily.</text>
</comment>
<dbReference type="GO" id="GO:0045727">
    <property type="term" value="P:positive regulation of translation"/>
    <property type="evidence" value="ECO:0007669"/>
    <property type="project" value="TreeGrafter"/>
</dbReference>
<name>A0A9P0YJP3_CUSEU</name>
<comment type="caution">
    <text evidence="4">The sequence shown here is derived from an EMBL/GenBank/DDBJ whole genome shotgun (WGS) entry which is preliminary data.</text>
</comment>
<proteinExistence type="inferred from homology"/>
<dbReference type="Pfam" id="PF01535">
    <property type="entry name" value="PPR"/>
    <property type="match status" value="1"/>
</dbReference>
<dbReference type="PANTHER" id="PTHR47447">
    <property type="entry name" value="OS03G0856100 PROTEIN"/>
    <property type="match status" value="1"/>
</dbReference>
<dbReference type="GO" id="GO:0009570">
    <property type="term" value="C:chloroplast stroma"/>
    <property type="evidence" value="ECO:0007669"/>
    <property type="project" value="TreeGrafter"/>
</dbReference>
<dbReference type="InterPro" id="IPR002885">
    <property type="entry name" value="PPR_rpt"/>
</dbReference>
<dbReference type="AlphaFoldDB" id="A0A9P0YJP3"/>
<dbReference type="InterPro" id="IPR011990">
    <property type="entry name" value="TPR-like_helical_dom_sf"/>
</dbReference>
<protein>
    <recommendedName>
        <fullName evidence="6">Pentatricopeptide repeat-containing protein</fullName>
    </recommendedName>
</protein>
<evidence type="ECO:0000313" key="5">
    <source>
        <dbReference type="Proteomes" id="UP001152484"/>
    </source>
</evidence>
<reference evidence="4" key="1">
    <citation type="submission" date="2022-07" db="EMBL/GenBank/DDBJ databases">
        <authorList>
            <person name="Macas J."/>
            <person name="Novak P."/>
            <person name="Neumann P."/>
        </authorList>
    </citation>
    <scope>NUCLEOTIDE SEQUENCE</scope>
</reference>
<dbReference type="Gene3D" id="1.25.40.10">
    <property type="entry name" value="Tetratricopeptide repeat domain"/>
    <property type="match status" value="1"/>
</dbReference>
<evidence type="ECO:0000256" key="2">
    <source>
        <dbReference type="ARBA" id="ARBA00022737"/>
    </source>
</evidence>
<dbReference type="OrthoDB" id="1672946at2759"/>
<dbReference type="EMBL" id="CAMAPE010000004">
    <property type="protein sequence ID" value="CAH9061733.1"/>
    <property type="molecule type" value="Genomic_DNA"/>
</dbReference>
<evidence type="ECO:0000313" key="4">
    <source>
        <dbReference type="EMBL" id="CAH9061733.1"/>
    </source>
</evidence>
<dbReference type="NCBIfam" id="TIGR00756">
    <property type="entry name" value="PPR"/>
    <property type="match status" value="1"/>
</dbReference>